<evidence type="ECO:0000313" key="3">
    <source>
        <dbReference type="Proteomes" id="UP000326837"/>
    </source>
</evidence>
<sequence>MFGRLVAISLLGAGLWSAACVQAADLPPDATVLDPDIVWDVANPHSFAISPDGKQIAYISKGAIWVCPVDAGPPSKLAELPNTITAILAEPGNQEQRENAAASPQNLGFRAFYGPVHLDKHYVFSLAWTPDQRGVVYAVRKRVRENSPVAAYHVMHAPLGGAVETVAIIEGEFGVPDEYTTSFHVTPDRKFVIASAYVPLIWDVVRAHPQTTPYDLLVPSSTSGRFLGVEIDTRQLVLVDEQFHVIKRFDVSFLGERRVDLTWSQNERFAICRMRNEYPSYGAVAFRIDLETGQKSPEVKCNVSDRFLFINQEGKLLHLRIANSGVYGYFNGEAGTRVTVVDPDGTARNLFTTKGFRKPEKGQRGTVFPPMVAAPDGSHIAFAQPRPEGQLPGAQYHLIDLDGRTTPLAPVSDDRYITPYYPIAFADGDGRLIARLGSTLFSLPTDAVAKDEETNYDE</sequence>
<feature type="chain" id="PRO_5025032766" description="TolB protein" evidence="1">
    <location>
        <begin position="24"/>
        <end position="458"/>
    </location>
</feature>
<dbReference type="PROSITE" id="PS51257">
    <property type="entry name" value="PROKAR_LIPOPROTEIN"/>
    <property type="match status" value="1"/>
</dbReference>
<reference evidence="3" key="1">
    <citation type="submission" date="2019-10" db="EMBL/GenBank/DDBJ databases">
        <title>Lacipirellula parvula gen. nov., sp. nov., representing a lineage of planctomycetes widespread in freshwater anoxic habitats, and description of the family Lacipirellulaceae.</title>
        <authorList>
            <person name="Dedysh S.N."/>
            <person name="Kulichevskaya I.S."/>
            <person name="Beletsky A.V."/>
            <person name="Rakitin A.L."/>
            <person name="Mardanov A.V."/>
            <person name="Ivanova A.A."/>
            <person name="Saltykova V.X."/>
            <person name="Rijpstra W.I.C."/>
            <person name="Sinninghe Damste J.S."/>
            <person name="Ravin N.V."/>
        </authorList>
    </citation>
    <scope>NUCLEOTIDE SEQUENCE [LARGE SCALE GENOMIC DNA]</scope>
    <source>
        <strain evidence="3">PX69</strain>
    </source>
</reference>
<accession>A0A5K7XH78</accession>
<dbReference type="SUPFAM" id="SSF82171">
    <property type="entry name" value="DPP6 N-terminal domain-like"/>
    <property type="match status" value="1"/>
</dbReference>
<dbReference type="KEGG" id="lpav:PLANPX_1921"/>
<proteinExistence type="predicted"/>
<dbReference type="Proteomes" id="UP000326837">
    <property type="component" value="Chromosome"/>
</dbReference>
<organism evidence="2 3">
    <name type="scientific">Lacipirellula parvula</name>
    <dbReference type="NCBI Taxonomy" id="2650471"/>
    <lineage>
        <taxon>Bacteria</taxon>
        <taxon>Pseudomonadati</taxon>
        <taxon>Planctomycetota</taxon>
        <taxon>Planctomycetia</taxon>
        <taxon>Pirellulales</taxon>
        <taxon>Lacipirellulaceae</taxon>
        <taxon>Lacipirellula</taxon>
    </lineage>
</organism>
<dbReference type="AlphaFoldDB" id="A0A5K7XH78"/>
<dbReference type="Pfam" id="PF07676">
    <property type="entry name" value="PD40"/>
    <property type="match status" value="1"/>
</dbReference>
<name>A0A5K7XH78_9BACT</name>
<evidence type="ECO:0008006" key="4">
    <source>
        <dbReference type="Google" id="ProtNLM"/>
    </source>
</evidence>
<keyword evidence="1" id="KW-0732">Signal</keyword>
<evidence type="ECO:0000313" key="2">
    <source>
        <dbReference type="EMBL" id="BBO32309.1"/>
    </source>
</evidence>
<keyword evidence="3" id="KW-1185">Reference proteome</keyword>
<evidence type="ECO:0000256" key="1">
    <source>
        <dbReference type="SAM" id="SignalP"/>
    </source>
</evidence>
<dbReference type="InterPro" id="IPR011659">
    <property type="entry name" value="WD40"/>
</dbReference>
<dbReference type="EMBL" id="AP021861">
    <property type="protein sequence ID" value="BBO32309.1"/>
    <property type="molecule type" value="Genomic_DNA"/>
</dbReference>
<protein>
    <recommendedName>
        <fullName evidence="4">TolB protein</fullName>
    </recommendedName>
</protein>
<gene>
    <name evidence="2" type="ORF">PLANPX_1921</name>
</gene>
<dbReference type="RefSeq" id="WP_152098296.1">
    <property type="nucleotide sequence ID" value="NZ_AP021861.1"/>
</dbReference>
<feature type="signal peptide" evidence="1">
    <location>
        <begin position="1"/>
        <end position="23"/>
    </location>
</feature>